<dbReference type="Proteomes" id="UP000805193">
    <property type="component" value="Unassembled WGS sequence"/>
</dbReference>
<evidence type="ECO:0000313" key="1">
    <source>
        <dbReference type="EMBL" id="KAG0416140.1"/>
    </source>
</evidence>
<comment type="caution">
    <text evidence="1">The sequence shown here is derived from an EMBL/GenBank/DDBJ whole genome shotgun (WGS) entry which is preliminary data.</text>
</comment>
<organism evidence="1 2">
    <name type="scientific">Ixodes persulcatus</name>
    <name type="common">Taiga tick</name>
    <dbReference type="NCBI Taxonomy" id="34615"/>
    <lineage>
        <taxon>Eukaryota</taxon>
        <taxon>Metazoa</taxon>
        <taxon>Ecdysozoa</taxon>
        <taxon>Arthropoda</taxon>
        <taxon>Chelicerata</taxon>
        <taxon>Arachnida</taxon>
        <taxon>Acari</taxon>
        <taxon>Parasitiformes</taxon>
        <taxon>Ixodida</taxon>
        <taxon>Ixodoidea</taxon>
        <taxon>Ixodidae</taxon>
        <taxon>Ixodinae</taxon>
        <taxon>Ixodes</taxon>
    </lineage>
</organism>
<name>A0AC60P9M7_IXOPE</name>
<sequence length="50" mass="5368">DATVTPSLSPGYTIKNVLNFRTQSQAAFVQGISAYTNVKTCAVFRLPYAG</sequence>
<reference evidence="1 2" key="1">
    <citation type="journal article" date="2020" name="Cell">
        <title>Large-Scale Comparative Analyses of Tick Genomes Elucidate Their Genetic Diversity and Vector Capacities.</title>
        <authorList>
            <consortium name="Tick Genome and Microbiome Consortium (TIGMIC)"/>
            <person name="Jia N."/>
            <person name="Wang J."/>
            <person name="Shi W."/>
            <person name="Du L."/>
            <person name="Sun Y."/>
            <person name="Zhan W."/>
            <person name="Jiang J.F."/>
            <person name="Wang Q."/>
            <person name="Zhang B."/>
            <person name="Ji P."/>
            <person name="Bell-Sakyi L."/>
            <person name="Cui X.M."/>
            <person name="Yuan T.T."/>
            <person name="Jiang B.G."/>
            <person name="Yang W.F."/>
            <person name="Lam T.T."/>
            <person name="Chang Q.C."/>
            <person name="Ding S.J."/>
            <person name="Wang X.J."/>
            <person name="Zhu J.G."/>
            <person name="Ruan X.D."/>
            <person name="Zhao L."/>
            <person name="Wei J.T."/>
            <person name="Ye R.Z."/>
            <person name="Que T.C."/>
            <person name="Du C.H."/>
            <person name="Zhou Y.H."/>
            <person name="Cheng J.X."/>
            <person name="Dai P.F."/>
            <person name="Guo W.B."/>
            <person name="Han X.H."/>
            <person name="Huang E.J."/>
            <person name="Li L.F."/>
            <person name="Wei W."/>
            <person name="Gao Y.C."/>
            <person name="Liu J.Z."/>
            <person name="Shao H.Z."/>
            <person name="Wang X."/>
            <person name="Wang C.C."/>
            <person name="Yang T.C."/>
            <person name="Huo Q.B."/>
            <person name="Li W."/>
            <person name="Chen H.Y."/>
            <person name="Chen S.E."/>
            <person name="Zhou L.G."/>
            <person name="Ni X.B."/>
            <person name="Tian J.H."/>
            <person name="Sheng Y."/>
            <person name="Liu T."/>
            <person name="Pan Y.S."/>
            <person name="Xia L.Y."/>
            <person name="Li J."/>
            <person name="Zhao F."/>
            <person name="Cao W.C."/>
        </authorList>
    </citation>
    <scope>NUCLEOTIDE SEQUENCE [LARGE SCALE GENOMIC DNA]</scope>
    <source>
        <strain evidence="1">Iper-2018</strain>
    </source>
</reference>
<dbReference type="EMBL" id="JABSTQ010010986">
    <property type="protein sequence ID" value="KAG0416140.1"/>
    <property type="molecule type" value="Genomic_DNA"/>
</dbReference>
<feature type="non-terminal residue" evidence="1">
    <location>
        <position position="1"/>
    </location>
</feature>
<proteinExistence type="predicted"/>
<protein>
    <submittedName>
        <fullName evidence="1">Uncharacterized protein</fullName>
    </submittedName>
</protein>
<accession>A0AC60P9M7</accession>
<keyword evidence="2" id="KW-1185">Reference proteome</keyword>
<gene>
    <name evidence="1" type="ORF">HPB47_006672</name>
</gene>
<feature type="non-terminal residue" evidence="1">
    <location>
        <position position="50"/>
    </location>
</feature>
<evidence type="ECO:0000313" key="2">
    <source>
        <dbReference type="Proteomes" id="UP000805193"/>
    </source>
</evidence>